<dbReference type="SUPFAM" id="SSF50156">
    <property type="entry name" value="PDZ domain-like"/>
    <property type="match status" value="1"/>
</dbReference>
<dbReference type="PANTHER" id="PTHR24214:SF38">
    <property type="entry name" value="PDZ AND LIM DOMAIN PROTEIN ZASP-RELATED"/>
    <property type="match status" value="1"/>
</dbReference>
<reference evidence="6" key="1">
    <citation type="submission" date="2020-11" db="EMBL/GenBank/DDBJ databases">
        <authorList>
            <person name="Whiteford S."/>
        </authorList>
    </citation>
    <scope>NUCLEOTIDE SEQUENCE</scope>
</reference>
<proteinExistence type="predicted"/>
<dbReference type="GO" id="GO:0031941">
    <property type="term" value="C:filamentous actin"/>
    <property type="evidence" value="ECO:0007669"/>
    <property type="project" value="TreeGrafter"/>
</dbReference>
<keyword evidence="3" id="KW-0440">LIM domain</keyword>
<dbReference type="AlphaFoldDB" id="A0A8S4D9I7"/>
<dbReference type="Gene3D" id="2.30.42.10">
    <property type="match status" value="1"/>
</dbReference>
<feature type="region of interest" description="Disordered" evidence="4">
    <location>
        <begin position="472"/>
        <end position="502"/>
    </location>
</feature>
<dbReference type="GO" id="GO:0005912">
    <property type="term" value="C:adherens junction"/>
    <property type="evidence" value="ECO:0007669"/>
    <property type="project" value="TreeGrafter"/>
</dbReference>
<dbReference type="PROSITE" id="PS50106">
    <property type="entry name" value="PDZ"/>
    <property type="match status" value="1"/>
</dbReference>
<evidence type="ECO:0000256" key="4">
    <source>
        <dbReference type="SAM" id="MobiDB-lite"/>
    </source>
</evidence>
<evidence type="ECO:0000259" key="5">
    <source>
        <dbReference type="PROSITE" id="PS50106"/>
    </source>
</evidence>
<dbReference type="InterPro" id="IPR050604">
    <property type="entry name" value="PDZ-LIM_domain"/>
</dbReference>
<feature type="compositionally biased region" description="Basic and acidic residues" evidence="4">
    <location>
        <begin position="290"/>
        <end position="302"/>
    </location>
</feature>
<organism evidence="6 7">
    <name type="scientific">Plutella xylostella</name>
    <name type="common">Diamondback moth</name>
    <name type="synonym">Plutella maculipennis</name>
    <dbReference type="NCBI Taxonomy" id="51655"/>
    <lineage>
        <taxon>Eukaryota</taxon>
        <taxon>Metazoa</taxon>
        <taxon>Ecdysozoa</taxon>
        <taxon>Arthropoda</taxon>
        <taxon>Hexapoda</taxon>
        <taxon>Insecta</taxon>
        <taxon>Pterygota</taxon>
        <taxon>Neoptera</taxon>
        <taxon>Endopterygota</taxon>
        <taxon>Lepidoptera</taxon>
        <taxon>Glossata</taxon>
        <taxon>Ditrysia</taxon>
        <taxon>Yponomeutoidea</taxon>
        <taxon>Plutellidae</taxon>
        <taxon>Plutella</taxon>
    </lineage>
</organism>
<name>A0A8S4D9I7_PLUXY</name>
<dbReference type="Proteomes" id="UP000653454">
    <property type="component" value="Unassembled WGS sequence"/>
</dbReference>
<dbReference type="InterPro" id="IPR036034">
    <property type="entry name" value="PDZ_sf"/>
</dbReference>
<comment type="caution">
    <text evidence="6">The sequence shown here is derived from an EMBL/GenBank/DDBJ whole genome shotgun (WGS) entry which is preliminary data.</text>
</comment>
<evidence type="ECO:0000256" key="3">
    <source>
        <dbReference type="ARBA" id="ARBA00023038"/>
    </source>
</evidence>
<dbReference type="InterPro" id="IPR001478">
    <property type="entry name" value="PDZ"/>
</dbReference>
<dbReference type="EMBL" id="CAJHNJ030000003">
    <property type="protein sequence ID" value="CAG9092974.1"/>
    <property type="molecule type" value="Genomic_DNA"/>
</dbReference>
<feature type="region of interest" description="Disordered" evidence="4">
    <location>
        <begin position="226"/>
        <end position="420"/>
    </location>
</feature>
<protein>
    <submittedName>
        <fullName evidence="6">(diamondback moth) hypothetical protein</fullName>
    </submittedName>
</protein>
<dbReference type="GO" id="GO:0061061">
    <property type="term" value="P:muscle structure development"/>
    <property type="evidence" value="ECO:0007669"/>
    <property type="project" value="TreeGrafter"/>
</dbReference>
<accession>A0A8S4D9I7</accession>
<keyword evidence="7" id="KW-1185">Reference proteome</keyword>
<evidence type="ECO:0000256" key="2">
    <source>
        <dbReference type="ARBA" id="ARBA00022490"/>
    </source>
</evidence>
<dbReference type="GO" id="GO:0051371">
    <property type="term" value="F:muscle alpha-actinin binding"/>
    <property type="evidence" value="ECO:0007669"/>
    <property type="project" value="TreeGrafter"/>
</dbReference>
<dbReference type="GO" id="GO:0001725">
    <property type="term" value="C:stress fiber"/>
    <property type="evidence" value="ECO:0007669"/>
    <property type="project" value="TreeGrafter"/>
</dbReference>
<feature type="compositionally biased region" description="Basic and acidic residues" evidence="4">
    <location>
        <begin position="477"/>
        <end position="502"/>
    </location>
</feature>
<dbReference type="SMART" id="SM00228">
    <property type="entry name" value="PDZ"/>
    <property type="match status" value="1"/>
</dbReference>
<comment type="subcellular location">
    <subcellularLocation>
        <location evidence="1">Cytoplasm</location>
    </subcellularLocation>
</comment>
<feature type="compositionally biased region" description="Acidic residues" evidence="4">
    <location>
        <begin position="361"/>
        <end position="374"/>
    </location>
</feature>
<keyword evidence="2" id="KW-0963">Cytoplasm</keyword>
<feature type="compositionally biased region" description="Basic and acidic residues" evidence="4">
    <location>
        <begin position="249"/>
        <end position="260"/>
    </location>
</feature>
<feature type="compositionally biased region" description="Basic and acidic residues" evidence="4">
    <location>
        <begin position="310"/>
        <end position="327"/>
    </location>
</feature>
<evidence type="ECO:0000256" key="1">
    <source>
        <dbReference type="ARBA" id="ARBA00004496"/>
    </source>
</evidence>
<dbReference type="PANTHER" id="PTHR24214">
    <property type="entry name" value="PDZ AND LIM DOMAIN PROTEIN ZASP"/>
    <property type="match status" value="1"/>
</dbReference>
<sequence>MPSEASAAKPKEKISMRHSKLTAAEAALLSGELNKPSWESKNEGIHERVSFEDSIWGFDLAGGSFYNTPLRVTYVKPDSRADKAGIRAGDRLKRINDIDTSTLTIQEAHEIIIESGVHLRLAVTAPEDIEDAYFCYEDPLDNDGYDSEEERRKEAERERKRHVHAKVSSYWSLQWPWVSKRRVIYRESNCFMVPSKYEDGHKDKFLQPPNHGHIVQEDISLDSTLQNAANGDADPKIEDKNVNPNTNETDTKPPVDEKNADNSSSAIPNDVKPHQNPQESVNETIPMETNDLKNENVGKNETDLVENDVDNSKDEDSENISKEEGKINNESNANKNNEDENTQNISKDEGEIIDEIHENENNEDISKDDEDISENVDSVESKLESELSENIDTIESKDETEDTENVDNVDSKNENEASENLETLESNIDTEISEEFDRNEDINVNEDVEPISDSAAETLDEPVNDEVLNEALEDNTETAKGEDETNCEKIFGEEDPDSERQQ</sequence>
<keyword evidence="3" id="KW-0479">Metal-binding</keyword>
<dbReference type="GO" id="GO:0030018">
    <property type="term" value="C:Z disc"/>
    <property type="evidence" value="ECO:0007669"/>
    <property type="project" value="TreeGrafter"/>
</dbReference>
<feature type="compositionally biased region" description="Basic and acidic residues" evidence="4">
    <location>
        <begin position="346"/>
        <end position="360"/>
    </location>
</feature>
<evidence type="ECO:0000313" key="6">
    <source>
        <dbReference type="EMBL" id="CAG9092974.1"/>
    </source>
</evidence>
<feature type="compositionally biased region" description="Acidic residues" evidence="4">
    <location>
        <begin position="398"/>
        <end position="407"/>
    </location>
</feature>
<dbReference type="GO" id="GO:0003779">
    <property type="term" value="F:actin binding"/>
    <property type="evidence" value="ECO:0007669"/>
    <property type="project" value="TreeGrafter"/>
</dbReference>
<gene>
    <name evidence="6" type="ORF">PLXY2_LOCUS1116</name>
</gene>
<dbReference type="InterPro" id="IPR041489">
    <property type="entry name" value="PDZ_6"/>
</dbReference>
<keyword evidence="3" id="KW-0862">Zinc</keyword>
<evidence type="ECO:0000313" key="7">
    <source>
        <dbReference type="Proteomes" id="UP000653454"/>
    </source>
</evidence>
<dbReference type="Pfam" id="PF17820">
    <property type="entry name" value="PDZ_6"/>
    <property type="match status" value="1"/>
</dbReference>
<feature type="domain" description="PDZ" evidence="5">
    <location>
        <begin position="57"/>
        <end position="127"/>
    </location>
</feature>
<dbReference type="GO" id="GO:0030036">
    <property type="term" value="P:actin cytoskeleton organization"/>
    <property type="evidence" value="ECO:0007669"/>
    <property type="project" value="TreeGrafter"/>
</dbReference>